<accession>A0A316UHY9</accession>
<evidence type="ECO:0000313" key="2">
    <source>
        <dbReference type="EMBL" id="PWN24829.1"/>
    </source>
</evidence>
<feature type="compositionally biased region" description="Pro residues" evidence="1">
    <location>
        <begin position="1"/>
        <end position="11"/>
    </location>
</feature>
<feature type="compositionally biased region" description="Basic and acidic residues" evidence="1">
    <location>
        <begin position="262"/>
        <end position="302"/>
    </location>
</feature>
<feature type="compositionally biased region" description="Basic and acidic residues" evidence="1">
    <location>
        <begin position="217"/>
        <end position="254"/>
    </location>
</feature>
<feature type="compositionally biased region" description="Low complexity" evidence="1">
    <location>
        <begin position="184"/>
        <end position="206"/>
    </location>
</feature>
<dbReference type="Proteomes" id="UP000245884">
    <property type="component" value="Unassembled WGS sequence"/>
</dbReference>
<dbReference type="EMBL" id="KZ819679">
    <property type="protein sequence ID" value="PWN24829.1"/>
    <property type="molecule type" value="Genomic_DNA"/>
</dbReference>
<reference evidence="2 3" key="1">
    <citation type="journal article" date="2018" name="Mol. Biol. Evol.">
        <title>Broad Genomic Sampling Reveals a Smut Pathogenic Ancestry of the Fungal Clade Ustilaginomycotina.</title>
        <authorList>
            <person name="Kijpornyongpan T."/>
            <person name="Mondo S.J."/>
            <person name="Barry K."/>
            <person name="Sandor L."/>
            <person name="Lee J."/>
            <person name="Lipzen A."/>
            <person name="Pangilinan J."/>
            <person name="LaButti K."/>
            <person name="Hainaut M."/>
            <person name="Henrissat B."/>
            <person name="Grigoriev I.V."/>
            <person name="Spatafora J.W."/>
            <person name="Aime M.C."/>
        </authorList>
    </citation>
    <scope>NUCLEOTIDE SEQUENCE [LARGE SCALE GENOMIC DNA]</scope>
    <source>
        <strain evidence="2 3">MCA 5214</strain>
    </source>
</reference>
<dbReference type="RefSeq" id="XP_025359441.1">
    <property type="nucleotide sequence ID" value="XM_025507142.1"/>
</dbReference>
<organism evidence="2 3">
    <name type="scientific">Jaminaea rosea</name>
    <dbReference type="NCBI Taxonomy" id="1569628"/>
    <lineage>
        <taxon>Eukaryota</taxon>
        <taxon>Fungi</taxon>
        <taxon>Dikarya</taxon>
        <taxon>Basidiomycota</taxon>
        <taxon>Ustilaginomycotina</taxon>
        <taxon>Exobasidiomycetes</taxon>
        <taxon>Microstromatales</taxon>
        <taxon>Microstromatales incertae sedis</taxon>
        <taxon>Jaminaea</taxon>
    </lineage>
</organism>
<protein>
    <submittedName>
        <fullName evidence="2">Uncharacterized protein</fullName>
    </submittedName>
</protein>
<gene>
    <name evidence="2" type="ORF">BDZ90DRAFT_234775</name>
</gene>
<feature type="region of interest" description="Disordered" evidence="1">
    <location>
        <begin position="1"/>
        <end position="478"/>
    </location>
</feature>
<name>A0A316UHY9_9BASI</name>
<feature type="compositionally biased region" description="Low complexity" evidence="1">
    <location>
        <begin position="12"/>
        <end position="51"/>
    </location>
</feature>
<feature type="compositionally biased region" description="Basic and acidic residues" evidence="1">
    <location>
        <begin position="628"/>
        <end position="638"/>
    </location>
</feature>
<dbReference type="STRING" id="1569628.A0A316UHY9"/>
<feature type="compositionally biased region" description="Basic residues" evidence="1">
    <location>
        <begin position="814"/>
        <end position="825"/>
    </location>
</feature>
<feature type="compositionally biased region" description="Acidic residues" evidence="1">
    <location>
        <begin position="799"/>
        <end position="809"/>
    </location>
</feature>
<feature type="region of interest" description="Disordered" evidence="1">
    <location>
        <begin position="673"/>
        <end position="704"/>
    </location>
</feature>
<feature type="compositionally biased region" description="Polar residues" evidence="1">
    <location>
        <begin position="689"/>
        <end position="703"/>
    </location>
</feature>
<feature type="region of interest" description="Disordered" evidence="1">
    <location>
        <begin position="578"/>
        <end position="598"/>
    </location>
</feature>
<feature type="region of interest" description="Disordered" evidence="1">
    <location>
        <begin position="622"/>
        <end position="650"/>
    </location>
</feature>
<dbReference type="AlphaFoldDB" id="A0A316UHY9"/>
<proteinExistence type="predicted"/>
<evidence type="ECO:0000313" key="3">
    <source>
        <dbReference type="Proteomes" id="UP000245884"/>
    </source>
</evidence>
<feature type="region of interest" description="Disordered" evidence="1">
    <location>
        <begin position="767"/>
        <end position="855"/>
    </location>
</feature>
<sequence length="855" mass="90890">MWPYGAGPPPATTSSSSSSRPGPSSPTPSSHSYSSASSSSRPTAAPTSPRSGWHPPQPYGMRPAGPYHSVSTVSAPSAMTSTSPSSWNPAAATMSFPLPGRLPNPYDTRPPNSAPPSSSPALTTASPQLPRAQQQQQQQSPAPQGEDPAYLAAIEASRASAAEEAAARLRAQAEEDQATLARISALSLASAQSEAAAASEQEAAQLRSVMNASLQAEAERRARAEAEAREEVRRAMEASRAEEERRKREEEEVMRVAMIESAEEHRRQEEERRRRMEMERQEQQRREEEARRVAQEQWRPEMGRSVSQSSRSSRGSARPLPPVPQPQAQQSEVASLNGDSVYEDPVGEEAEEGDDDDSGDDPFADSAEAPPEYSNVYADRPPEAPSRAPTGMWDEVRARHMAAEAAAAVGTNGQQRAPTDPIEEKRRMEALGARRTASPEAVASTSATPINGNAEAGPSTSSSPAVEEKKSSSVSTGPSVPLGLSWGWSTHPFAISLDQGEQASSSSSSSASSFPNTISLHLPSGPSCSSFTLRSGSWRLLLRALAWLGNTSITSAHEADTSTQPRLLVDVELVTPTPATQAQQERSRQQGGGGRQAWPSAAPVACVAVSLRLSTQPPASSIAAAHSASRELDSEYTKHGSRRNVLPTTAGGTGLKIPCTLLDVAQHLSACRGASAQSGGGGRRGENGPSANGHGQFSAASQQGHHHIVPALAHRIEEHDLAFIERGPVRRGIDHAVASQVGRRTLLDSFFATTVPRGRERVALLEPPGMLLPQPGDGDDDDRDDDKVEYGALALDGEGGGEGEDEDDASPSSRRQRMRDRMRRIYHGDEARRGAAGGDGELANWITPLDLSRVG</sequence>
<dbReference type="GeneID" id="37028965"/>
<feature type="compositionally biased region" description="Low complexity" evidence="1">
    <location>
        <begin position="119"/>
        <end position="164"/>
    </location>
</feature>
<feature type="compositionally biased region" description="Low complexity" evidence="1">
    <location>
        <begin position="304"/>
        <end position="318"/>
    </location>
</feature>
<feature type="compositionally biased region" description="Acidic residues" evidence="1">
    <location>
        <begin position="341"/>
        <end position="363"/>
    </location>
</feature>
<feature type="compositionally biased region" description="Low complexity" evidence="1">
    <location>
        <begin position="69"/>
        <end position="86"/>
    </location>
</feature>
<keyword evidence="3" id="KW-1185">Reference proteome</keyword>
<evidence type="ECO:0000256" key="1">
    <source>
        <dbReference type="SAM" id="MobiDB-lite"/>
    </source>
</evidence>